<sequence>MSVSPSAQAIPAFARQTHAPCTACHVGGFGPQLTAFGRQFKLLGYTLSAGDKDNVPLSLMLVETYSSTRKAQTAPPAKGFGTNDNTELQQASVFVGGRITDHLGVMAQATYSENGGLLGWDNSDLRYARSSAAWGHNVVWGISLNNNPSVTDVFNTAPSWQFPYMAPDLVPGAPAAPILMGGLAGQVVGLNAYAQIDGGLYLEAGGYRSLSPAFLRDVNADFSGRLSGVAPYARLAYTWNLAGGNAQIGAFGFHAARGLAGANMQGDAVALAGPSDKFTDLGVDASYVLQGGDKHTVTFNGLYLTERQRLDATYAAGISSNLHDSLRALNLNASYWYRNTWGITLGEFADDGSRDLALYGNDGRPDTRGSVVELDWNPFGKADSWMQPFANVRLGLQYTWYTRFSGLVTNIDGAGRRASDNDTLYLYAWVSL</sequence>
<name>A0ABV4AVC3_9GAMM</name>
<dbReference type="EMBL" id="JBGBPY010000001">
    <property type="protein sequence ID" value="MEY2184315.1"/>
    <property type="molecule type" value="Genomic_DNA"/>
</dbReference>
<evidence type="ECO:0000313" key="1">
    <source>
        <dbReference type="EMBL" id="MEY2184315.1"/>
    </source>
</evidence>
<accession>A0ABV4AVC3</accession>
<dbReference type="Proteomes" id="UP001562159">
    <property type="component" value="Unassembled WGS sequence"/>
</dbReference>
<evidence type="ECO:0000313" key="2">
    <source>
        <dbReference type="Proteomes" id="UP001562159"/>
    </source>
</evidence>
<organism evidence="1 2">
    <name type="scientific">Rhodanobacter humi</name>
    <dbReference type="NCBI Taxonomy" id="1888173"/>
    <lineage>
        <taxon>Bacteria</taxon>
        <taxon>Pseudomonadati</taxon>
        <taxon>Pseudomonadota</taxon>
        <taxon>Gammaproteobacteria</taxon>
        <taxon>Lysobacterales</taxon>
        <taxon>Rhodanobacteraceae</taxon>
        <taxon>Rhodanobacter</taxon>
    </lineage>
</organism>
<comment type="caution">
    <text evidence="1">The sequence shown here is derived from an EMBL/GenBank/DDBJ whole genome shotgun (WGS) entry which is preliminary data.</text>
</comment>
<keyword evidence="2" id="KW-1185">Reference proteome</keyword>
<proteinExistence type="predicted"/>
<dbReference type="SUPFAM" id="SSF56935">
    <property type="entry name" value="Porins"/>
    <property type="match status" value="1"/>
</dbReference>
<protein>
    <submittedName>
        <fullName evidence="1">Cytochrome C</fullName>
    </submittedName>
</protein>
<gene>
    <name evidence="1" type="ORF">AB7878_18035</name>
</gene>
<reference evidence="1 2" key="1">
    <citation type="submission" date="2024-07" db="EMBL/GenBank/DDBJ databases">
        <title>Molecular mechanisms and environmental adaptations of flagellar loss and biofilm growth of Rhodanobacter under environmental stress.</title>
        <authorList>
            <person name="Chen M."/>
        </authorList>
    </citation>
    <scope>NUCLEOTIDE SEQUENCE [LARGE SCALE GENOMIC DNA]</scope>
    <source>
        <strain evidence="1 2">RS22</strain>
    </source>
</reference>